<keyword evidence="4 8" id="KW-0762">Sugar transport</keyword>
<evidence type="ECO:0000256" key="6">
    <source>
        <dbReference type="ARBA" id="ARBA00022989"/>
    </source>
</evidence>
<evidence type="ECO:0000256" key="7">
    <source>
        <dbReference type="ARBA" id="ARBA00023136"/>
    </source>
</evidence>
<dbReference type="EMBL" id="DF384213">
    <property type="protein sequence ID" value="GAE03263.1"/>
    <property type="molecule type" value="Genomic_DNA"/>
</dbReference>
<name>A0A0S6U810_CLOBO</name>
<dbReference type="PANTHER" id="PTHR33989:SF4">
    <property type="entry name" value="PTS SYSTEM N,N'-DIACETYLCHITOBIOSE-SPECIFIC EIIC COMPONENT"/>
    <property type="match status" value="1"/>
</dbReference>
<sequence length="411" mass="46384">MKKFIKWMNEKFAPAMNKITRNPWVSAIQDSIMGVLPLILVGSLITMISILNEYFPNMPDFSPISSFSFGLMSIFIVFLTPYFIMEKQKKNDRKLVSALTGVALFLMLLKPNISDGNITFSFERLGANGMFVALFVGIIVGAIMYLFSKVSLFSDSSSLPDFIIVWFDTIIPISILLLIGWFFTFQLHFDLYVAILKIFEPLSLIGQSFGGFVLGTFICVFLYSFGVSPWALYPIIFPIWVAGVEANAQNIVKGLQPQNIHTFETLMAWVWIGGMGTTLTLVILMLFAAKSKRLKAMGKVTIIPSIFNINEPVVFGAPIAFNPILMIPMWLNGLIIPSITYIFLNTGMVTIPSKVMQLWYLPVGISTYLVNFDFRGLILLCSNLLASLIIWYPFFKVYDIQETKKELVEEE</sequence>
<keyword evidence="2 8" id="KW-0813">Transport</keyword>
<dbReference type="AlphaFoldDB" id="A0A0S6U810"/>
<feature type="transmembrane region" description="Helical" evidence="9">
    <location>
        <begin position="376"/>
        <end position="395"/>
    </location>
</feature>
<dbReference type="GO" id="GO:0008982">
    <property type="term" value="F:protein-N(PI)-phosphohistidine-sugar phosphotransferase activity"/>
    <property type="evidence" value="ECO:0007669"/>
    <property type="project" value="UniProtKB-UniRule"/>
</dbReference>
<dbReference type="RefSeq" id="WP_030036192.1">
    <property type="nucleotide sequence ID" value="NZ_DF384213.1"/>
</dbReference>
<evidence type="ECO:0000256" key="4">
    <source>
        <dbReference type="ARBA" id="ARBA00022597"/>
    </source>
</evidence>
<protein>
    <recommendedName>
        <fullName evidence="8">Permease IIC component</fullName>
    </recommendedName>
</protein>
<feature type="domain" description="PTS EIIC type-3" evidence="10">
    <location>
        <begin position="8"/>
        <end position="394"/>
    </location>
</feature>
<dbReference type="GO" id="GO:0005886">
    <property type="term" value="C:plasma membrane"/>
    <property type="evidence" value="ECO:0007669"/>
    <property type="project" value="UniProtKB-SubCell"/>
</dbReference>
<proteinExistence type="predicted"/>
<evidence type="ECO:0000313" key="11">
    <source>
        <dbReference type="EMBL" id="GAE03263.1"/>
    </source>
</evidence>
<evidence type="ECO:0000256" key="2">
    <source>
        <dbReference type="ARBA" id="ARBA00022448"/>
    </source>
</evidence>
<feature type="transmembrane region" description="Helical" evidence="9">
    <location>
        <begin position="63"/>
        <end position="83"/>
    </location>
</feature>
<keyword evidence="7 8" id="KW-0472">Membrane</keyword>
<feature type="transmembrane region" description="Helical" evidence="9">
    <location>
        <begin position="125"/>
        <end position="147"/>
    </location>
</feature>
<evidence type="ECO:0000256" key="5">
    <source>
        <dbReference type="ARBA" id="ARBA00022692"/>
    </source>
</evidence>
<keyword evidence="3 8" id="KW-1003">Cell membrane</keyword>
<dbReference type="GO" id="GO:0009401">
    <property type="term" value="P:phosphoenolpyruvate-dependent sugar phosphotransferase system"/>
    <property type="evidence" value="ECO:0007669"/>
    <property type="project" value="InterPro"/>
</dbReference>
<comment type="function">
    <text evidence="8">The phosphoenolpyruvate-dependent sugar phosphotransferase system (PTS), a major carbohydrate active -transport system, catalyzes the phosphorylation of incoming sugar substrates concomitant with their translocation across the cell membrane.</text>
</comment>
<keyword evidence="11" id="KW-0808">Transferase</keyword>
<keyword evidence="6 9" id="KW-1133">Transmembrane helix</keyword>
<gene>
    <name evidence="11" type="ORF">CBO05C_2953</name>
</gene>
<keyword evidence="5 9" id="KW-0812">Transmembrane</keyword>
<dbReference type="PROSITE" id="PS51105">
    <property type="entry name" value="PTS_EIIC_TYPE_3"/>
    <property type="match status" value="1"/>
</dbReference>
<dbReference type="HOGENOM" id="CLU_029688_1_1_9"/>
<dbReference type="InterPro" id="IPR004501">
    <property type="entry name" value="PTS_EIIC_3"/>
</dbReference>
<evidence type="ECO:0000256" key="9">
    <source>
        <dbReference type="SAM" id="Phobius"/>
    </source>
</evidence>
<accession>A0A0S6U810</accession>
<evidence type="ECO:0000259" key="10">
    <source>
        <dbReference type="PROSITE" id="PS51105"/>
    </source>
</evidence>
<evidence type="ECO:0000256" key="3">
    <source>
        <dbReference type="ARBA" id="ARBA00022475"/>
    </source>
</evidence>
<feature type="transmembrane region" description="Helical" evidence="9">
    <location>
        <begin position="31"/>
        <end position="51"/>
    </location>
</feature>
<dbReference type="PIRSF" id="PIRSF006351">
    <property type="entry name" value="PTS_EIIC-Cellobiose"/>
    <property type="match status" value="1"/>
</dbReference>
<evidence type="ECO:0000256" key="1">
    <source>
        <dbReference type="ARBA" id="ARBA00004651"/>
    </source>
</evidence>
<evidence type="ECO:0000256" key="8">
    <source>
        <dbReference type="PIRNR" id="PIRNR006351"/>
    </source>
</evidence>
<dbReference type="InterPro" id="IPR003352">
    <property type="entry name" value="PTS_EIIC"/>
</dbReference>
<dbReference type="Proteomes" id="UP000054164">
    <property type="component" value="Unassembled WGS sequence"/>
</dbReference>
<feature type="transmembrane region" description="Helical" evidence="9">
    <location>
        <begin position="204"/>
        <end position="223"/>
    </location>
</feature>
<dbReference type="PANTHER" id="PTHR33989">
    <property type="match status" value="1"/>
</dbReference>
<feature type="transmembrane region" description="Helical" evidence="9">
    <location>
        <begin position="327"/>
        <end position="344"/>
    </location>
</feature>
<dbReference type="Pfam" id="PF02378">
    <property type="entry name" value="PTS_EIIC"/>
    <property type="match status" value="1"/>
</dbReference>
<dbReference type="GO" id="GO:1902815">
    <property type="term" value="P:N,N'-diacetylchitobiose import"/>
    <property type="evidence" value="ECO:0007669"/>
    <property type="project" value="TreeGrafter"/>
</dbReference>
<reference evidence="11" key="1">
    <citation type="submission" date="2013-10" db="EMBL/GenBank/DDBJ databases">
        <title>Draft genome sequence of Clostridium botulinum type B strain Osaka05.</title>
        <authorList>
            <person name="Sakaguchi Y."/>
            <person name="Hosomi K."/>
            <person name="Uchiyama J."/>
            <person name="Ogura Y."/>
            <person name="Sakaguchi M."/>
            <person name="Kohda T."/>
            <person name="Mukamoto M."/>
            <person name="Misawa N."/>
            <person name="Matsuzaki S."/>
            <person name="Hayashi T."/>
            <person name="Kozaki S."/>
        </authorList>
    </citation>
    <scope>NUCLEOTIDE SEQUENCE</scope>
    <source>
        <strain evidence="11">Osaka05</strain>
    </source>
</reference>
<dbReference type="InterPro" id="IPR051088">
    <property type="entry name" value="PTS_Sugar-EIIC/EIIB"/>
</dbReference>
<comment type="subcellular location">
    <subcellularLocation>
        <location evidence="1">Cell membrane</location>
        <topology evidence="1">Multi-pass membrane protein</topology>
    </subcellularLocation>
</comment>
<organism evidence="11">
    <name type="scientific">Clostridium botulinum B str. Osaka05</name>
    <dbReference type="NCBI Taxonomy" id="1407017"/>
    <lineage>
        <taxon>Bacteria</taxon>
        <taxon>Bacillati</taxon>
        <taxon>Bacillota</taxon>
        <taxon>Clostridia</taxon>
        <taxon>Eubacteriales</taxon>
        <taxon>Clostridiaceae</taxon>
        <taxon>Clostridium</taxon>
    </lineage>
</organism>
<feature type="transmembrane region" description="Helical" evidence="9">
    <location>
        <begin position="159"/>
        <end position="184"/>
    </location>
</feature>
<feature type="transmembrane region" description="Helical" evidence="9">
    <location>
        <begin position="268"/>
        <end position="288"/>
    </location>
</feature>
<dbReference type="InterPro" id="IPR004796">
    <property type="entry name" value="PTS_IIC_cello"/>
</dbReference>